<reference evidence="2" key="1">
    <citation type="submission" date="2020-11" db="EMBL/GenBank/DDBJ databases">
        <title>Sequencing the genomes of 1000 actinobacteria strains.</title>
        <authorList>
            <person name="Klenk H.-P."/>
        </authorList>
    </citation>
    <scope>NUCLEOTIDE SEQUENCE</scope>
    <source>
        <strain evidence="2">DSM 45356</strain>
    </source>
</reference>
<protein>
    <recommendedName>
        <fullName evidence="1">ABC-three component systems C-terminal domain-containing protein</fullName>
    </recommendedName>
</protein>
<comment type="caution">
    <text evidence="2">The sequence shown here is derived from an EMBL/GenBank/DDBJ whole genome shotgun (WGS) entry which is preliminary data.</text>
</comment>
<gene>
    <name evidence="2" type="ORF">IW245_007782</name>
</gene>
<dbReference type="RefSeq" id="WP_231399079.1">
    <property type="nucleotide sequence ID" value="NZ_BONS01000013.1"/>
</dbReference>
<proteinExistence type="predicted"/>
<sequence>MNGLNFLEKMYVKALFRDRMADLHGSAFESFFQNVMSLSHDDFVPVRTHGNIGDLSADGLSLHSGKLYACYGPEVFDAKKVEEKFASDLEGAMSKRGGEFTTFVFVHNDTRGLHPKVASLLAQARRDHVPLLFEPLSPSQLRQKVLRLPRGEVEDLFGAEIPVHDVAYGIGLADVKPLLDHLVEKRTPANRQHRPPNLLQVSDQKMEYNRLSEDERETLRLAMMHTYLLDDYYDNVADVTARDDAADGFRAYYQELAEVCTTPDQIVYELGHYVLGNLRADRARERALDVVLAYFFETCDIFDAPPPGWAPALREASMS</sequence>
<evidence type="ECO:0000313" key="2">
    <source>
        <dbReference type="EMBL" id="MBG6141588.1"/>
    </source>
</evidence>
<dbReference type="EMBL" id="JADOUF010000001">
    <property type="protein sequence ID" value="MBG6141588.1"/>
    <property type="molecule type" value="Genomic_DNA"/>
</dbReference>
<organism evidence="2 3">
    <name type="scientific">Longispora fulva</name>
    <dbReference type="NCBI Taxonomy" id="619741"/>
    <lineage>
        <taxon>Bacteria</taxon>
        <taxon>Bacillati</taxon>
        <taxon>Actinomycetota</taxon>
        <taxon>Actinomycetes</taxon>
        <taxon>Micromonosporales</taxon>
        <taxon>Micromonosporaceae</taxon>
        <taxon>Longispora</taxon>
    </lineage>
</organism>
<keyword evidence="3" id="KW-1185">Reference proteome</keyword>
<evidence type="ECO:0000259" key="1">
    <source>
        <dbReference type="Pfam" id="PF20275"/>
    </source>
</evidence>
<name>A0A8J7GJH0_9ACTN</name>
<feature type="domain" description="ABC-three component systems C-terminal" evidence="1">
    <location>
        <begin position="174"/>
        <end position="302"/>
    </location>
</feature>
<dbReference type="AlphaFoldDB" id="A0A8J7GJH0"/>
<dbReference type="Proteomes" id="UP000622552">
    <property type="component" value="Unassembled WGS sequence"/>
</dbReference>
<dbReference type="Pfam" id="PF20275">
    <property type="entry name" value="CTD10"/>
    <property type="match status" value="1"/>
</dbReference>
<dbReference type="InterPro" id="IPR046919">
    <property type="entry name" value="ABC-3C_CTD10"/>
</dbReference>
<accession>A0A8J7GJH0</accession>
<evidence type="ECO:0000313" key="3">
    <source>
        <dbReference type="Proteomes" id="UP000622552"/>
    </source>
</evidence>